<dbReference type="InParanoid" id="K2RUI0"/>
<evidence type="ECO:0000259" key="8">
    <source>
        <dbReference type="PROSITE" id="PS51635"/>
    </source>
</evidence>
<keyword evidence="1" id="KW-0479">Metal-binding</keyword>
<keyword evidence="5 7" id="KW-0442">Lipid degradation</keyword>
<evidence type="ECO:0000256" key="2">
    <source>
        <dbReference type="ARBA" id="ARBA00022771"/>
    </source>
</evidence>
<gene>
    <name evidence="9" type="ORF">MPH_08986</name>
</gene>
<organism evidence="9 10">
    <name type="scientific">Macrophomina phaseolina (strain MS6)</name>
    <name type="common">Charcoal rot fungus</name>
    <dbReference type="NCBI Taxonomy" id="1126212"/>
    <lineage>
        <taxon>Eukaryota</taxon>
        <taxon>Fungi</taxon>
        <taxon>Dikarya</taxon>
        <taxon>Ascomycota</taxon>
        <taxon>Pezizomycotina</taxon>
        <taxon>Dothideomycetes</taxon>
        <taxon>Dothideomycetes incertae sedis</taxon>
        <taxon>Botryosphaeriales</taxon>
        <taxon>Botryosphaeriaceae</taxon>
        <taxon>Macrophomina</taxon>
    </lineage>
</organism>
<dbReference type="PANTHER" id="PTHR24185">
    <property type="entry name" value="CALCIUM-INDEPENDENT PHOSPHOLIPASE A2-GAMMA"/>
    <property type="match status" value="1"/>
</dbReference>
<dbReference type="CDD" id="cd07199">
    <property type="entry name" value="Pat17_PNPLA8_PNPLA9_like"/>
    <property type="match status" value="1"/>
</dbReference>
<dbReference type="PANTHER" id="PTHR24185:SF1">
    <property type="entry name" value="CALCIUM-INDEPENDENT PHOSPHOLIPASE A2-GAMMA"/>
    <property type="match status" value="1"/>
</dbReference>
<dbReference type="GO" id="GO:0047499">
    <property type="term" value="F:calcium-independent phospholipase A2 activity"/>
    <property type="evidence" value="ECO:0007669"/>
    <property type="project" value="TreeGrafter"/>
</dbReference>
<evidence type="ECO:0000256" key="7">
    <source>
        <dbReference type="PROSITE-ProRule" id="PRU01161"/>
    </source>
</evidence>
<dbReference type="Gene3D" id="3.40.1090.10">
    <property type="entry name" value="Cytosolic phospholipase A2 catalytic domain"/>
    <property type="match status" value="1"/>
</dbReference>
<dbReference type="VEuPathDB" id="FungiDB:MPH_08986"/>
<feature type="short sequence motif" description="DGA/G" evidence="7">
    <location>
        <begin position="685"/>
        <end position="687"/>
    </location>
</feature>
<protein>
    <submittedName>
        <fullName evidence="9">Patatin/Phospholipase A2-related protein</fullName>
    </submittedName>
</protein>
<keyword evidence="2" id="KW-0863">Zinc-finger</keyword>
<reference evidence="9 10" key="1">
    <citation type="journal article" date="2012" name="BMC Genomics">
        <title>Tools to kill: Genome of one of the most destructive plant pathogenic fungi Macrophomina phaseolina.</title>
        <authorList>
            <person name="Islam M.S."/>
            <person name="Haque M.S."/>
            <person name="Islam M.M."/>
            <person name="Emdad E.M."/>
            <person name="Halim A."/>
            <person name="Hossen Q.M.M."/>
            <person name="Hossain M.Z."/>
            <person name="Ahmed B."/>
            <person name="Rahim S."/>
            <person name="Rahman M.S."/>
            <person name="Alam M.M."/>
            <person name="Hou S."/>
            <person name="Wan X."/>
            <person name="Saito J.A."/>
            <person name="Alam M."/>
        </authorList>
    </citation>
    <scope>NUCLEOTIDE SEQUENCE [LARGE SCALE GENOMIC DNA]</scope>
    <source>
        <strain evidence="9 10">MS6</strain>
    </source>
</reference>
<keyword evidence="4" id="KW-0862">Zinc</keyword>
<evidence type="ECO:0000256" key="5">
    <source>
        <dbReference type="ARBA" id="ARBA00022963"/>
    </source>
</evidence>
<dbReference type="PROSITE" id="PS51635">
    <property type="entry name" value="PNPLA"/>
    <property type="match status" value="1"/>
</dbReference>
<evidence type="ECO:0000256" key="1">
    <source>
        <dbReference type="ARBA" id="ARBA00022723"/>
    </source>
</evidence>
<proteinExistence type="predicted"/>
<dbReference type="InterPro" id="IPR016035">
    <property type="entry name" value="Acyl_Trfase/lysoPLipase"/>
</dbReference>
<dbReference type="OrthoDB" id="194358at2759"/>
<feature type="short sequence motif" description="GXGXXG" evidence="7">
    <location>
        <begin position="501"/>
        <end position="506"/>
    </location>
</feature>
<dbReference type="GO" id="GO:0008270">
    <property type="term" value="F:zinc ion binding"/>
    <property type="evidence" value="ECO:0007669"/>
    <property type="project" value="UniProtKB-KW"/>
</dbReference>
<comment type="caution">
    <text evidence="9">The sequence shown here is derived from an EMBL/GenBank/DDBJ whole genome shotgun (WGS) entry which is preliminary data.</text>
</comment>
<accession>K2RUI0</accession>
<name>K2RUI0_MACPH</name>
<dbReference type="HOGENOM" id="CLU_003059_1_1_1"/>
<dbReference type="PROSITE" id="PS00518">
    <property type="entry name" value="ZF_RING_1"/>
    <property type="match status" value="1"/>
</dbReference>
<evidence type="ECO:0000256" key="6">
    <source>
        <dbReference type="ARBA" id="ARBA00023098"/>
    </source>
</evidence>
<keyword evidence="3 7" id="KW-0378">Hydrolase</keyword>
<feature type="short sequence motif" description="GXSXG" evidence="7">
    <location>
        <begin position="536"/>
        <end position="540"/>
    </location>
</feature>
<dbReference type="Proteomes" id="UP000007129">
    <property type="component" value="Unassembled WGS sequence"/>
</dbReference>
<dbReference type="EMBL" id="AHHD01000382">
    <property type="protein sequence ID" value="EKG13854.1"/>
    <property type="molecule type" value="Genomic_DNA"/>
</dbReference>
<dbReference type="eggNOG" id="KOG4231">
    <property type="taxonomic scope" value="Eukaryota"/>
</dbReference>
<feature type="active site" description="Proton acceptor" evidence="7">
    <location>
        <position position="685"/>
    </location>
</feature>
<dbReference type="SUPFAM" id="SSF52151">
    <property type="entry name" value="FabD/lysophospholipase-like"/>
    <property type="match status" value="1"/>
</dbReference>
<dbReference type="GO" id="GO:0016020">
    <property type="term" value="C:membrane"/>
    <property type="evidence" value="ECO:0007669"/>
    <property type="project" value="TreeGrafter"/>
</dbReference>
<evidence type="ECO:0000313" key="10">
    <source>
        <dbReference type="Proteomes" id="UP000007129"/>
    </source>
</evidence>
<dbReference type="InterPro" id="IPR017907">
    <property type="entry name" value="Znf_RING_CS"/>
</dbReference>
<keyword evidence="6 7" id="KW-0443">Lipid metabolism</keyword>
<dbReference type="GO" id="GO:0016042">
    <property type="term" value="P:lipid catabolic process"/>
    <property type="evidence" value="ECO:0007669"/>
    <property type="project" value="UniProtKB-UniRule"/>
</dbReference>
<feature type="domain" description="PNPLA" evidence="8">
    <location>
        <begin position="497"/>
        <end position="698"/>
    </location>
</feature>
<sequence>MSLDCPWLSVNCSEDSFGIKEYTQAFPSLGLSDTHYPALITLIGGHTKSRYLRQLIDASPACLASPHHQVNLWNDPKSRKEATPKIYIDCELHAEKQESGRCSSTHAPHRHRTARWYQPGPHSRQTAVYKVYGEVLVPLASVVCYFVSDLGGLQRAARVLAEQIVASTACGISPAALPQALFIVDTSSPVFDAGVAEVKLLQDIRRAIADIQVPSKDEDAWSEILEHFTEVRVLALKRSESPAIRAKLLRNRISSICQSVSAARRASRMLLSYRHIQAFFGLLLDHSCAEKDLAFDYIKASRPFGFCSRDLHIHLKELLEIIPSQAWLWHTICPLVGSALFLTSYPPGSHYFDPDAVFARLYRGACELAMLEYTIHSDVRQKFLKSVQQEFIQAFSSLVGNGKRSSSRALHTSRLKAIHPSLRDLKSHKTCLCCVIRTPEKVLSCGHAYCDVCVQMFGVPSMTEKNTFSLHECVLCGESDAVATFSFIPPTAGIRILTLDGGGIRGIIELVFLKHLESMLSNLKAPLRSYFDFICGTSAGGLIVLGLFLMEWSVEECLYKFEELAMRTFRRENGRPSSLFQLQRAILSYMRDFKYDSTAIEDAFRLDPDPPMKMFNPLKNGTKVAVTTTTAREVHPCLFTNYNGVRRPSGIGYQVVRAQKHQNDISVGEAFFKPKVVKGLGTFQDGGLQHNNPLGISLRECSFLWPERGSPDFAISIGTGTSFEEAAFEPRSPVRDRTFSRLFRALMRSFDGEKAWKDFMNAIPEQHRHRYHRLNLNLDGPEPDIDDVSSMKLLKSQAQNYLRSSPKLTLIRESVFASIFYFELEDIPVYQSGAYLCVGHILCRLNLCKEGRKALYKELRQNSYYFLLDGHPIRCMEATPRGVPFYRKRIQFKTASIDQQVSITIGGIAHPRYISGLPKSLRELIKQQKLDAPFGRVNHHTFGKRLPSVPLKRKRSSLESGEYF</sequence>
<dbReference type="InterPro" id="IPR002641">
    <property type="entry name" value="PNPLA_dom"/>
</dbReference>
<dbReference type="GO" id="GO:0046486">
    <property type="term" value="P:glycerolipid metabolic process"/>
    <property type="evidence" value="ECO:0007669"/>
    <property type="project" value="UniProtKB-ARBA"/>
</dbReference>
<dbReference type="AlphaFoldDB" id="K2RUI0"/>
<feature type="active site" description="Nucleophile" evidence="7">
    <location>
        <position position="538"/>
    </location>
</feature>
<dbReference type="STRING" id="1126212.K2RUI0"/>
<evidence type="ECO:0000313" key="9">
    <source>
        <dbReference type="EMBL" id="EKG13854.1"/>
    </source>
</evidence>
<dbReference type="GO" id="GO:0019369">
    <property type="term" value="P:arachidonate metabolic process"/>
    <property type="evidence" value="ECO:0007669"/>
    <property type="project" value="TreeGrafter"/>
</dbReference>
<evidence type="ECO:0000256" key="4">
    <source>
        <dbReference type="ARBA" id="ARBA00022833"/>
    </source>
</evidence>
<dbReference type="Pfam" id="PF01734">
    <property type="entry name" value="Patatin"/>
    <property type="match status" value="1"/>
</dbReference>
<evidence type="ECO:0000256" key="3">
    <source>
        <dbReference type="ARBA" id="ARBA00022801"/>
    </source>
</evidence>